<evidence type="ECO:0000313" key="1">
    <source>
        <dbReference type="EMBL" id="MBT1685364.1"/>
    </source>
</evidence>
<reference evidence="1 2" key="1">
    <citation type="submission" date="2021-05" db="EMBL/GenBank/DDBJ databases">
        <title>A Polyphasic approach of four new species of the genus Ohtaekwangia: Ohtaekwangia histidinii sp. nov., Ohtaekwangia cretensis sp. nov., Ohtaekwangia indiensis sp. nov., Ohtaekwangia reichenbachii sp. nov. from diverse environment.</title>
        <authorList>
            <person name="Octaviana S."/>
        </authorList>
    </citation>
    <scope>NUCLEOTIDE SEQUENCE [LARGE SCALE GENOMIC DNA]</scope>
    <source>
        <strain evidence="1 2">PWU37</strain>
    </source>
</reference>
<name>A0AAP2D5C6_9BACT</name>
<dbReference type="Proteomes" id="UP001319180">
    <property type="component" value="Unassembled WGS sequence"/>
</dbReference>
<dbReference type="InterPro" id="IPR031977">
    <property type="entry name" value="DUF4783"/>
</dbReference>
<organism evidence="1 2">
    <name type="scientific">Dawidia soli</name>
    <dbReference type="NCBI Taxonomy" id="2782352"/>
    <lineage>
        <taxon>Bacteria</taxon>
        <taxon>Pseudomonadati</taxon>
        <taxon>Bacteroidota</taxon>
        <taxon>Cytophagia</taxon>
        <taxon>Cytophagales</taxon>
        <taxon>Chryseotaleaceae</taxon>
        <taxon>Dawidia</taxon>
    </lineage>
</organism>
<accession>A0AAP2D5C6</accession>
<dbReference type="EMBL" id="JAHESC010000002">
    <property type="protein sequence ID" value="MBT1685364.1"/>
    <property type="molecule type" value="Genomic_DNA"/>
</dbReference>
<comment type="caution">
    <text evidence="1">The sequence shown here is derived from an EMBL/GenBank/DDBJ whole genome shotgun (WGS) entry which is preliminary data.</text>
</comment>
<sequence>MKVNRNTTYLVLVLVCLQVITLFAQSDVISQVKETIKAGSAKELSKYLNQTVDVTIDDKMQPYSKAQAEFIFRDFFRQHPANEFNIIHQGSSKGGQPFAIGQYKSGAETYRVFMKIKTVGNQQLVHEISFVKE</sequence>
<protein>
    <submittedName>
        <fullName evidence="1">DUF4783 domain-containing protein</fullName>
    </submittedName>
</protein>
<dbReference type="Pfam" id="PF16022">
    <property type="entry name" value="DUF4783"/>
    <property type="match status" value="1"/>
</dbReference>
<dbReference type="Gene3D" id="3.10.450.50">
    <property type="match status" value="1"/>
</dbReference>
<evidence type="ECO:0000313" key="2">
    <source>
        <dbReference type="Proteomes" id="UP001319180"/>
    </source>
</evidence>
<dbReference type="AlphaFoldDB" id="A0AAP2D5C6"/>
<keyword evidence="2" id="KW-1185">Reference proteome</keyword>
<dbReference type="RefSeq" id="WP_254088613.1">
    <property type="nucleotide sequence ID" value="NZ_JAHESC010000002.1"/>
</dbReference>
<gene>
    <name evidence="1" type="ORF">KK078_02290</name>
</gene>
<proteinExistence type="predicted"/>